<evidence type="ECO:0000313" key="1">
    <source>
        <dbReference type="EMBL" id="KRZ56104.1"/>
    </source>
</evidence>
<accession>A0A0V1L975</accession>
<evidence type="ECO:0000313" key="2">
    <source>
        <dbReference type="Proteomes" id="UP000054721"/>
    </source>
</evidence>
<reference evidence="1 2" key="1">
    <citation type="submission" date="2015-05" db="EMBL/GenBank/DDBJ databases">
        <title>Evolution of Trichinella species and genotypes.</title>
        <authorList>
            <person name="Korhonen P.K."/>
            <person name="Edoardo P."/>
            <person name="Giuseppe L.R."/>
            <person name="Gasser R.B."/>
        </authorList>
    </citation>
    <scope>NUCLEOTIDE SEQUENCE [LARGE SCALE GENOMIC DNA]</scope>
    <source>
        <strain evidence="1">ISS10</strain>
    </source>
</reference>
<name>A0A0V1L975_9BILA</name>
<comment type="caution">
    <text evidence="1">The sequence shown here is derived from an EMBL/GenBank/DDBJ whole genome shotgun (WGS) entry which is preliminary data.</text>
</comment>
<organism evidence="1 2">
    <name type="scientific">Trichinella nativa</name>
    <dbReference type="NCBI Taxonomy" id="6335"/>
    <lineage>
        <taxon>Eukaryota</taxon>
        <taxon>Metazoa</taxon>
        <taxon>Ecdysozoa</taxon>
        <taxon>Nematoda</taxon>
        <taxon>Enoplea</taxon>
        <taxon>Dorylaimia</taxon>
        <taxon>Trichinellida</taxon>
        <taxon>Trichinellidae</taxon>
        <taxon>Trichinella</taxon>
    </lineage>
</organism>
<keyword evidence="2" id="KW-1185">Reference proteome</keyword>
<dbReference type="AlphaFoldDB" id="A0A0V1L975"/>
<dbReference type="OrthoDB" id="10276476at2759"/>
<proteinExistence type="predicted"/>
<sequence length="229" mass="25219">MFGHDLIDTAANWSGHGKCHTVAKVHPWTREIKIRSTIASGGMATLDNGKAEEKNAVLLQRSRAPLKNRSCRESLLLQAYNGFAVRCAMSALDEPPLFAQVGVLVASETVLVSEYCATGELREQRITLSLDHFSLITVLNLACAELAASFSGCRRFETKSQMSRLCSSVARLQLISAITIAFCSIYFSLPRAGQSNSFDHYAIAVVNTLFHLLIEDTRQEKKIQLSLLV</sequence>
<protein>
    <submittedName>
        <fullName evidence="1">Uncharacterized protein</fullName>
    </submittedName>
</protein>
<gene>
    <name evidence="1" type="ORF">T02_6778</name>
</gene>
<dbReference type="Proteomes" id="UP000054721">
    <property type="component" value="Unassembled WGS sequence"/>
</dbReference>
<dbReference type="EMBL" id="JYDW01000101">
    <property type="protein sequence ID" value="KRZ56104.1"/>
    <property type="molecule type" value="Genomic_DNA"/>
</dbReference>